<reference evidence="3" key="1">
    <citation type="submission" date="2021-01" db="EMBL/GenBank/DDBJ databases">
        <authorList>
            <person name="Li R."/>
            <person name="Bekaert M."/>
        </authorList>
    </citation>
    <scope>NUCLEOTIDE SEQUENCE</scope>
    <source>
        <strain evidence="3">Farmed</strain>
    </source>
</reference>
<keyword evidence="1" id="KW-0812">Transmembrane</keyword>
<feature type="transmembrane region" description="Helical" evidence="1">
    <location>
        <begin position="272"/>
        <end position="290"/>
    </location>
</feature>
<feature type="transmembrane region" description="Helical" evidence="1">
    <location>
        <begin position="302"/>
        <end position="321"/>
    </location>
</feature>
<evidence type="ECO:0000313" key="4">
    <source>
        <dbReference type="Proteomes" id="UP000597762"/>
    </source>
</evidence>
<proteinExistence type="predicted"/>
<keyword evidence="1" id="KW-1133">Transmembrane helix</keyword>
<keyword evidence="2" id="KW-0732">Signal</keyword>
<evidence type="ECO:0000313" key="3">
    <source>
        <dbReference type="EMBL" id="CAE1271816.1"/>
    </source>
</evidence>
<evidence type="ECO:0000256" key="1">
    <source>
        <dbReference type="SAM" id="Phobius"/>
    </source>
</evidence>
<feature type="transmembrane region" description="Helical" evidence="1">
    <location>
        <begin position="196"/>
        <end position="217"/>
    </location>
</feature>
<keyword evidence="4" id="KW-1185">Reference proteome</keyword>
<gene>
    <name evidence="3" type="ORF">SPHA_37407</name>
</gene>
<feature type="transmembrane region" description="Helical" evidence="1">
    <location>
        <begin position="238"/>
        <end position="257"/>
    </location>
</feature>
<accession>A0A812CK20</accession>
<protein>
    <submittedName>
        <fullName evidence="3">Uncharacterized protein</fullName>
    </submittedName>
</protein>
<feature type="chain" id="PRO_5032789614" evidence="2">
    <location>
        <begin position="18"/>
        <end position="349"/>
    </location>
</feature>
<dbReference type="EMBL" id="CAHIKZ030001668">
    <property type="protein sequence ID" value="CAE1271816.1"/>
    <property type="molecule type" value="Genomic_DNA"/>
</dbReference>
<sequence length="349" mass="39867">MLVLLLSSFQLLTKVPSSIETYFFSFPSSSIANFQFPSSIETCLYYFFPLPIFPSSIETFFFPLSIANNSFLLQLDFSFLFPIANNSFLLQLRHACTTYFLFPIANNSFLLQLRHFPSSIETCLYYFFSSFQLLTTANETCFFSFSFPIANNSFLLHFLLQLRRASTTFPLSIANKSSIGHASTTSFPLSNCLRDMLFPSSIVLLLLLSLSNLLFLLQLLSSFQNNSFLLQITSTTSFLFPIAFLLSIETCLLFFPLSSTNNSFLLHSSSSFLFQLLTTVFSSITCLYYLSSFRLCPSSNTIYFFLFPIANNSFLLQLRHASTTSFFVSNYFFQLRRASTTSFLFQLLL</sequence>
<name>A0A812CK20_ACAPH</name>
<comment type="caution">
    <text evidence="3">The sequence shown here is derived from an EMBL/GenBank/DDBJ whole genome shotgun (WGS) entry which is preliminary data.</text>
</comment>
<dbReference type="Proteomes" id="UP000597762">
    <property type="component" value="Unassembled WGS sequence"/>
</dbReference>
<keyword evidence="1" id="KW-0472">Membrane</keyword>
<organism evidence="3 4">
    <name type="scientific">Acanthosepion pharaonis</name>
    <name type="common">Pharaoh cuttlefish</name>
    <name type="synonym">Sepia pharaonis</name>
    <dbReference type="NCBI Taxonomy" id="158019"/>
    <lineage>
        <taxon>Eukaryota</taxon>
        <taxon>Metazoa</taxon>
        <taxon>Spiralia</taxon>
        <taxon>Lophotrochozoa</taxon>
        <taxon>Mollusca</taxon>
        <taxon>Cephalopoda</taxon>
        <taxon>Coleoidea</taxon>
        <taxon>Decapodiformes</taxon>
        <taxon>Sepiida</taxon>
        <taxon>Sepiina</taxon>
        <taxon>Sepiidae</taxon>
        <taxon>Acanthosepion</taxon>
    </lineage>
</organism>
<dbReference type="AlphaFoldDB" id="A0A812CK20"/>
<evidence type="ECO:0000256" key="2">
    <source>
        <dbReference type="SAM" id="SignalP"/>
    </source>
</evidence>
<feature type="signal peptide" evidence="2">
    <location>
        <begin position="1"/>
        <end position="17"/>
    </location>
</feature>